<evidence type="ECO:0000256" key="1">
    <source>
        <dbReference type="ARBA" id="ARBA00022801"/>
    </source>
</evidence>
<dbReference type="AlphaFoldDB" id="A0A2W7NLL4"/>
<evidence type="ECO:0000313" key="3">
    <source>
        <dbReference type="EMBL" id="PZX20413.1"/>
    </source>
</evidence>
<protein>
    <submittedName>
        <fullName evidence="3">Acetyl esterase/lipase</fullName>
    </submittedName>
</protein>
<organism evidence="3 4">
    <name type="scientific">Breznakibacter xylanolyticus</name>
    <dbReference type="NCBI Taxonomy" id="990"/>
    <lineage>
        <taxon>Bacteria</taxon>
        <taxon>Pseudomonadati</taxon>
        <taxon>Bacteroidota</taxon>
        <taxon>Bacteroidia</taxon>
        <taxon>Marinilabiliales</taxon>
        <taxon>Marinilabiliaceae</taxon>
        <taxon>Breznakibacter</taxon>
    </lineage>
</organism>
<feature type="domain" description="BD-FAE-like" evidence="2">
    <location>
        <begin position="64"/>
        <end position="259"/>
    </location>
</feature>
<comment type="caution">
    <text evidence="3">The sequence shown here is derived from an EMBL/GenBank/DDBJ whole genome shotgun (WGS) entry which is preliminary data.</text>
</comment>
<keyword evidence="1" id="KW-0378">Hydrolase</keyword>
<dbReference type="OrthoDB" id="9794725at2"/>
<dbReference type="Pfam" id="PF20434">
    <property type="entry name" value="BD-FAE"/>
    <property type="match status" value="1"/>
</dbReference>
<dbReference type="Gene3D" id="3.40.50.1820">
    <property type="entry name" value="alpha/beta hydrolase"/>
    <property type="match status" value="1"/>
</dbReference>
<dbReference type="Proteomes" id="UP000249239">
    <property type="component" value="Unassembled WGS sequence"/>
</dbReference>
<gene>
    <name evidence="3" type="ORF">LX69_00412</name>
</gene>
<dbReference type="InterPro" id="IPR029058">
    <property type="entry name" value="AB_hydrolase_fold"/>
</dbReference>
<evidence type="ECO:0000313" key="4">
    <source>
        <dbReference type="Proteomes" id="UP000249239"/>
    </source>
</evidence>
<dbReference type="PANTHER" id="PTHR48081:SF6">
    <property type="entry name" value="PEPTIDASE S9 PROLYL OLIGOPEPTIDASE CATALYTIC DOMAIN-CONTAINING PROTEIN"/>
    <property type="match status" value="1"/>
</dbReference>
<accession>A0A2W7NLL4</accession>
<dbReference type="PANTHER" id="PTHR48081">
    <property type="entry name" value="AB HYDROLASE SUPERFAMILY PROTEIN C4A8.06C"/>
    <property type="match status" value="1"/>
</dbReference>
<keyword evidence="4" id="KW-1185">Reference proteome</keyword>
<evidence type="ECO:0000259" key="2">
    <source>
        <dbReference type="Pfam" id="PF20434"/>
    </source>
</evidence>
<dbReference type="InterPro" id="IPR050300">
    <property type="entry name" value="GDXG_lipolytic_enzyme"/>
</dbReference>
<proteinExistence type="predicted"/>
<dbReference type="GO" id="GO:0016787">
    <property type="term" value="F:hydrolase activity"/>
    <property type="evidence" value="ECO:0007669"/>
    <property type="project" value="UniProtKB-KW"/>
</dbReference>
<dbReference type="RefSeq" id="WP_111444138.1">
    <property type="nucleotide sequence ID" value="NZ_QKZK01000002.1"/>
</dbReference>
<sequence length="307" mass="33311">MKTILSFSIMCLLAGITMLTGQTHHEPLWPDGVPGSKDVPGYEAIVDSSDNWVKMMRVAHPVMDYYPAPGDGRRHAAVVVCPGGAYGLLAIGHEGVEIARWLNGLGVTVFVLKYRLPNDAIMSDKSIGPLQDVQRAIRLVRQHAIEWNIDAAHVGVMGFSAGGHLAASASTRYDEVVYEATEGVSARPDFSLLIYPVISMDAAITHAGSRENLLGANPTEQQVRLFSNEVQVNATTPPAFLVHSMNDGAVSVQNSVRYAMALQQHDVACELHLYETGGHGYGLGRSTNTESTWPMACEKWMKAHGIF</sequence>
<reference evidence="3 4" key="1">
    <citation type="submission" date="2018-06" db="EMBL/GenBank/DDBJ databases">
        <title>Genomic Encyclopedia of Archaeal and Bacterial Type Strains, Phase II (KMG-II): from individual species to whole genera.</title>
        <authorList>
            <person name="Goeker M."/>
        </authorList>
    </citation>
    <scope>NUCLEOTIDE SEQUENCE [LARGE SCALE GENOMIC DNA]</scope>
    <source>
        <strain evidence="3 4">DSM 6779</strain>
    </source>
</reference>
<name>A0A2W7NLL4_9BACT</name>
<dbReference type="InterPro" id="IPR049492">
    <property type="entry name" value="BD-FAE-like_dom"/>
</dbReference>
<dbReference type="SUPFAM" id="SSF53474">
    <property type="entry name" value="alpha/beta-Hydrolases"/>
    <property type="match status" value="1"/>
</dbReference>
<dbReference type="EMBL" id="QKZK01000002">
    <property type="protein sequence ID" value="PZX20413.1"/>
    <property type="molecule type" value="Genomic_DNA"/>
</dbReference>